<keyword evidence="5 6" id="KW-0472">Membrane</keyword>
<dbReference type="InterPro" id="IPR038078">
    <property type="entry name" value="PhoU-like_sf"/>
</dbReference>
<comment type="caution">
    <text evidence="7">The sequence shown here is derived from an EMBL/GenBank/DDBJ whole genome shotgun (WGS) entry which is preliminary data.</text>
</comment>
<dbReference type="AlphaFoldDB" id="A0A0U9H309"/>
<dbReference type="GO" id="GO:0044341">
    <property type="term" value="P:sodium-dependent phosphate transport"/>
    <property type="evidence" value="ECO:0007669"/>
    <property type="project" value="InterPro"/>
</dbReference>
<reference evidence="7 8" key="2">
    <citation type="journal article" date="2016" name="Genome Announc.">
        <title>Draft Genome Sequence of Oceanobacillus picturae Heshi-B3, Isolated from Fermented Rice Bran in a Traditional Japanese Seafood Dish.</title>
        <authorList>
            <person name="Akuzawa S."/>
            <person name="Nagaoka J."/>
            <person name="Kanekatsu M."/>
            <person name="Kanesaki Y."/>
            <person name="Suzuki T."/>
        </authorList>
    </citation>
    <scope>NUCLEOTIDE SEQUENCE [LARGE SCALE GENOMIC DNA]</scope>
    <source>
        <strain evidence="7 8">Heshi-B3</strain>
    </source>
</reference>
<dbReference type="NCBIfam" id="NF037997">
    <property type="entry name" value="Na_Pi_symport"/>
    <property type="match status" value="1"/>
</dbReference>
<dbReference type="PANTHER" id="PTHR10010:SF46">
    <property type="entry name" value="SODIUM-DEPENDENT PHOSPHATE TRANSPORT PROTEIN 2B"/>
    <property type="match status" value="1"/>
</dbReference>
<evidence type="ECO:0000256" key="3">
    <source>
        <dbReference type="ARBA" id="ARBA00022692"/>
    </source>
</evidence>
<feature type="transmembrane region" description="Helical" evidence="6">
    <location>
        <begin position="239"/>
        <end position="261"/>
    </location>
</feature>
<dbReference type="Pfam" id="PF02690">
    <property type="entry name" value="Na_Pi_cotrans"/>
    <property type="match status" value="2"/>
</dbReference>
<dbReference type="Gene3D" id="1.20.58.220">
    <property type="entry name" value="Phosphate transport system protein phou homolog 2, domain 2"/>
    <property type="match status" value="1"/>
</dbReference>
<feature type="transmembrane region" description="Helical" evidence="6">
    <location>
        <begin position="48"/>
        <end position="77"/>
    </location>
</feature>
<organism evidence="7 8">
    <name type="scientific">Oceanobacillus picturae</name>
    <dbReference type="NCBI Taxonomy" id="171693"/>
    <lineage>
        <taxon>Bacteria</taxon>
        <taxon>Bacillati</taxon>
        <taxon>Bacillota</taxon>
        <taxon>Bacilli</taxon>
        <taxon>Bacillales</taxon>
        <taxon>Bacillaceae</taxon>
        <taxon>Oceanobacillus</taxon>
    </lineage>
</organism>
<proteinExistence type="predicted"/>
<dbReference type="EMBL" id="BBXV01000011">
    <property type="protein sequence ID" value="GAQ16946.1"/>
    <property type="molecule type" value="Genomic_DNA"/>
</dbReference>
<dbReference type="GO" id="GO:0005886">
    <property type="term" value="C:plasma membrane"/>
    <property type="evidence" value="ECO:0007669"/>
    <property type="project" value="UniProtKB-SubCell"/>
</dbReference>
<evidence type="ECO:0000256" key="2">
    <source>
        <dbReference type="ARBA" id="ARBA00022475"/>
    </source>
</evidence>
<dbReference type="OrthoDB" id="9763003at2"/>
<feature type="transmembrane region" description="Helical" evidence="6">
    <location>
        <begin position="108"/>
        <end position="128"/>
    </location>
</feature>
<feature type="transmembrane region" description="Helical" evidence="6">
    <location>
        <begin position="134"/>
        <end position="153"/>
    </location>
</feature>
<evidence type="ECO:0000256" key="5">
    <source>
        <dbReference type="ARBA" id="ARBA00023136"/>
    </source>
</evidence>
<name>A0A0U9H309_9BACI</name>
<keyword evidence="2" id="KW-1003">Cell membrane</keyword>
<dbReference type="SUPFAM" id="SSF109755">
    <property type="entry name" value="PhoU-like"/>
    <property type="match status" value="1"/>
</dbReference>
<keyword evidence="3 6" id="KW-0812">Transmembrane</keyword>
<feature type="transmembrane region" description="Helical" evidence="6">
    <location>
        <begin position="281"/>
        <end position="302"/>
    </location>
</feature>
<gene>
    <name evidence="7" type="ORF">OPHB3_0870</name>
</gene>
<reference evidence="8" key="1">
    <citation type="submission" date="2015-07" db="EMBL/GenBank/DDBJ databases">
        <title>Draft Genome Sequence of Oceanobacillus picturae Heshi-B3 that Was Isolated from Fermented Rice Bran with Aging Salted Mackerel, Which Was Named Heshiko as Traditional Fermented Seafood in Japan.</title>
        <authorList>
            <person name="Akuzawa S."/>
            <person name="Nakagawa J."/>
            <person name="Kanekatsu T."/>
            <person name="Kanesaki Y."/>
            <person name="Suzuki T."/>
        </authorList>
    </citation>
    <scope>NUCLEOTIDE SEQUENCE [LARGE SCALE GENOMIC DNA]</scope>
    <source>
        <strain evidence="8">Heshi-B3</strain>
    </source>
</reference>
<dbReference type="InterPro" id="IPR003841">
    <property type="entry name" value="Na/Pi_transpt"/>
</dbReference>
<keyword evidence="4 6" id="KW-1133">Transmembrane helix</keyword>
<dbReference type="GO" id="GO:0005436">
    <property type="term" value="F:sodium:phosphate symporter activity"/>
    <property type="evidence" value="ECO:0007669"/>
    <property type="project" value="InterPro"/>
</dbReference>
<feature type="transmembrane region" description="Helical" evidence="6">
    <location>
        <begin position="205"/>
        <end position="227"/>
    </location>
</feature>
<protein>
    <submittedName>
        <fullName evidence="7">Na/Pi cotransporter II-like protein</fullName>
    </submittedName>
</protein>
<feature type="transmembrane region" description="Helical" evidence="6">
    <location>
        <begin position="6"/>
        <end position="27"/>
    </location>
</feature>
<dbReference type="RefSeq" id="WP_058949527.1">
    <property type="nucleotide sequence ID" value="NZ_BBXV01000011.1"/>
</dbReference>
<evidence type="ECO:0000313" key="7">
    <source>
        <dbReference type="EMBL" id="GAQ16946.1"/>
    </source>
</evidence>
<comment type="subcellular location">
    <subcellularLocation>
        <location evidence="1">Cell membrane</location>
        <topology evidence="1">Multi-pass membrane protein</topology>
    </subcellularLocation>
</comment>
<sequence length="532" mass="58891">MLASLIGFLGGLGVFLYGTHLLSNGLQKIGASKMRKYLSAISNTRLKGVLSGIMVTFLLQSSTVTNILVVGLVGGAVITLSQAFGIVLGSAIGTTLTVQVLTFDVAKYAPILIFLGAISSIFVRKYIWKSIGQILLSVGFVFFGIGMITTSLLPLGENEIIVHILVNLSGTPLLFLIIGSVLAALMHSSAAVIIIGIAFVTTDVLTLSSVLPLVLGANLGATLPVIASSLASKIDGKKLALFYFLFKGIGVMIAMCLLSFIDSWVEQFPGETERQIAHFHTLFNITIVILFFPFTPWIANLFERLFPQKKPAPNFEVRLDELLLTVPEEALLHCKHEITRLAEMVETDMIKRLKNYINGDGSFGDLHNSEQVIDQSFIKIQHYLLKLGQQDLTNSQSVQEVKLLHILNDIEHIGDMIIRFVMKAEHVNKKQITLTGKDHDKLIVLLDYIEQSYHASLYAFKEDDSDKAAHNIQSQSVINQYERDIKFEHFNSMIQNKEHDPSISGVYLDIINQLLQVYHHSMNISRTVLGLI</sequence>
<dbReference type="Proteomes" id="UP000052946">
    <property type="component" value="Unassembled WGS sequence"/>
</dbReference>
<evidence type="ECO:0000256" key="4">
    <source>
        <dbReference type="ARBA" id="ARBA00022989"/>
    </source>
</evidence>
<evidence type="ECO:0000313" key="8">
    <source>
        <dbReference type="Proteomes" id="UP000052946"/>
    </source>
</evidence>
<accession>A0A0U9H309</accession>
<evidence type="ECO:0000256" key="1">
    <source>
        <dbReference type="ARBA" id="ARBA00004651"/>
    </source>
</evidence>
<dbReference type="PANTHER" id="PTHR10010">
    <property type="entry name" value="SOLUTE CARRIER FAMILY 34 SODIUM PHOSPHATE , MEMBER 2-RELATED"/>
    <property type="match status" value="1"/>
</dbReference>
<evidence type="ECO:0000256" key="6">
    <source>
        <dbReference type="SAM" id="Phobius"/>
    </source>
</evidence>